<name>A0A517QRR8_9PLAN</name>
<sequence length="96" mass="10945">MDAWKIPQSSHSRLDRNFLMDALPSAREELISLVKMLFATRQVLRTSSKDALEPVRKSLESLFFSTFERAVSGFRISSDIYGNRICCLSRGVLRCS</sequence>
<protein>
    <submittedName>
        <fullName evidence="1">Uncharacterized protein</fullName>
    </submittedName>
</protein>
<accession>A0A517QRR8</accession>
<reference evidence="1 2" key="1">
    <citation type="submission" date="2019-02" db="EMBL/GenBank/DDBJ databases">
        <title>Deep-cultivation of Planctomycetes and their phenomic and genomic characterization uncovers novel biology.</title>
        <authorList>
            <person name="Wiegand S."/>
            <person name="Jogler M."/>
            <person name="Boedeker C."/>
            <person name="Pinto D."/>
            <person name="Vollmers J."/>
            <person name="Rivas-Marin E."/>
            <person name="Kohn T."/>
            <person name="Peeters S.H."/>
            <person name="Heuer A."/>
            <person name="Rast P."/>
            <person name="Oberbeckmann S."/>
            <person name="Bunk B."/>
            <person name="Jeske O."/>
            <person name="Meyerdierks A."/>
            <person name="Storesund J.E."/>
            <person name="Kallscheuer N."/>
            <person name="Luecker S."/>
            <person name="Lage O.M."/>
            <person name="Pohl T."/>
            <person name="Merkel B.J."/>
            <person name="Hornburger P."/>
            <person name="Mueller R.-W."/>
            <person name="Bruemmer F."/>
            <person name="Labrenz M."/>
            <person name="Spormann A.M."/>
            <person name="Op den Camp H."/>
            <person name="Overmann J."/>
            <person name="Amann R."/>
            <person name="Jetten M.S.M."/>
            <person name="Mascher T."/>
            <person name="Medema M.H."/>
            <person name="Devos D.P."/>
            <person name="Kaster A.-K."/>
            <person name="Ovreas L."/>
            <person name="Rohde M."/>
            <person name="Galperin M.Y."/>
            <person name="Jogler C."/>
        </authorList>
    </citation>
    <scope>NUCLEOTIDE SEQUENCE [LARGE SCALE GENOMIC DNA]</scope>
    <source>
        <strain evidence="1 2">Mal48</strain>
    </source>
</reference>
<evidence type="ECO:0000313" key="1">
    <source>
        <dbReference type="EMBL" id="QDT34308.1"/>
    </source>
</evidence>
<dbReference type="KEGG" id="tpol:Mal48_35680"/>
<dbReference type="AlphaFoldDB" id="A0A517QRR8"/>
<dbReference type="EMBL" id="CP036267">
    <property type="protein sequence ID" value="QDT34308.1"/>
    <property type="molecule type" value="Genomic_DNA"/>
</dbReference>
<dbReference type="Proteomes" id="UP000315724">
    <property type="component" value="Chromosome"/>
</dbReference>
<gene>
    <name evidence="1" type="ORF">Mal48_35680</name>
</gene>
<organism evidence="1 2">
    <name type="scientific">Thalassoglobus polymorphus</name>
    <dbReference type="NCBI Taxonomy" id="2527994"/>
    <lineage>
        <taxon>Bacteria</taxon>
        <taxon>Pseudomonadati</taxon>
        <taxon>Planctomycetota</taxon>
        <taxon>Planctomycetia</taxon>
        <taxon>Planctomycetales</taxon>
        <taxon>Planctomycetaceae</taxon>
        <taxon>Thalassoglobus</taxon>
    </lineage>
</organism>
<keyword evidence="2" id="KW-1185">Reference proteome</keyword>
<proteinExistence type="predicted"/>
<evidence type="ECO:0000313" key="2">
    <source>
        <dbReference type="Proteomes" id="UP000315724"/>
    </source>
</evidence>